<sequence>MDARIKERAHHICKKLSNKNIEMNVNDVVRDLEMMKYKKMERLAEEKIYKNYLDYKTRESKIFERIKNEEDVIYDMKLYLNTDIDCLSFQEHEVESYFIHKKILYIKFSNDFFDDGFDIKKVKRIAKYCNAYRTDELYFNVDYRERSIFLLVQILKKVNLPLKILYYENCDSTVFLHMEDRKWPCDKEAIECVKSALLCHIYSHCKLAYAITRESVFLRLNDRVYKVMIKYERRADHDVEKEHKQDEVQNSAGSAKNLDDPTNEIVDSLRLYKSFGTGKKIAKEYIKLYLNAHGFLPFYIKNYEIDVLIAEINAVNPGQILILFIKLPKQKLASFKNLDSVLLNRLVLLNRKILHHLSQDIFINGQRMLKPSFKDYDFVLMKDRIEGTRENIVVVSDNDVSKFLLGQIEVNDYFGIEMYAYLLFSEYNQVLMVKMKDMKYISLVVNILLIKTSFGYLYKNF</sequence>
<proteinExistence type="predicted"/>
<dbReference type="GeneID" id="19878161"/>
<dbReference type="AlphaFoldDB" id="L2GYQ0"/>
<dbReference type="Proteomes" id="UP000011081">
    <property type="component" value="Unassembled WGS sequence"/>
</dbReference>
<dbReference type="RefSeq" id="XP_008073291.1">
    <property type="nucleotide sequence ID" value="XM_008075100.1"/>
</dbReference>
<evidence type="ECO:0000313" key="2">
    <source>
        <dbReference type="Proteomes" id="UP000011081"/>
    </source>
</evidence>
<gene>
    <name evidence="1" type="ORF">VCUG_00271</name>
</gene>
<name>L2GYQ0_VAVCU</name>
<dbReference type="OrthoDB" id="2187767at2759"/>
<reference evidence="2" key="1">
    <citation type="submission" date="2011-03" db="EMBL/GenBank/DDBJ databases">
        <title>The genome sequence of Vavraia culicis strain floridensis.</title>
        <authorList>
            <consortium name="The Broad Institute Genome Sequencing Platform"/>
            <person name="Cuomo C."/>
            <person name="Becnel J."/>
            <person name="Sanscrainte N."/>
            <person name="Young S.K."/>
            <person name="Zeng Q."/>
            <person name="Gargeya S."/>
            <person name="Fitzgerald M."/>
            <person name="Haas B."/>
            <person name="Abouelleil A."/>
            <person name="Alvarado L."/>
            <person name="Arachchi H.M."/>
            <person name="Berlin A."/>
            <person name="Chapman S.B."/>
            <person name="Gearin G."/>
            <person name="Goldberg J."/>
            <person name="Griggs A."/>
            <person name="Gujja S."/>
            <person name="Hansen M."/>
            <person name="Heiman D."/>
            <person name="Howarth C."/>
            <person name="Larimer J."/>
            <person name="Lui A."/>
            <person name="MacDonald P.J.P."/>
            <person name="McCowen C."/>
            <person name="Montmayeur A."/>
            <person name="Murphy C."/>
            <person name="Neiman D."/>
            <person name="Pearson M."/>
            <person name="Priest M."/>
            <person name="Roberts A."/>
            <person name="Saif S."/>
            <person name="Shea T."/>
            <person name="Sisk P."/>
            <person name="Stolte C."/>
            <person name="Sykes S."/>
            <person name="Wortman J."/>
            <person name="Nusbaum C."/>
            <person name="Birren B."/>
        </authorList>
    </citation>
    <scope>NUCLEOTIDE SEQUENCE [LARGE SCALE GENOMIC DNA]</scope>
    <source>
        <strain evidence="2">floridensis</strain>
    </source>
</reference>
<dbReference type="EMBL" id="GL877406">
    <property type="protein sequence ID" value="ELA48230.1"/>
    <property type="molecule type" value="Genomic_DNA"/>
</dbReference>
<organism evidence="1 2">
    <name type="scientific">Vavraia culicis (isolate floridensis)</name>
    <name type="common">Microsporidian parasite</name>
    <dbReference type="NCBI Taxonomy" id="948595"/>
    <lineage>
        <taxon>Eukaryota</taxon>
        <taxon>Fungi</taxon>
        <taxon>Fungi incertae sedis</taxon>
        <taxon>Microsporidia</taxon>
        <taxon>Pleistophoridae</taxon>
        <taxon>Vavraia</taxon>
    </lineage>
</organism>
<evidence type="ECO:0000313" key="1">
    <source>
        <dbReference type="EMBL" id="ELA48230.1"/>
    </source>
</evidence>
<keyword evidence="2" id="KW-1185">Reference proteome</keyword>
<dbReference type="HOGENOM" id="CLU_545152_0_0_1"/>
<accession>L2GYQ0</accession>
<dbReference type="VEuPathDB" id="MicrosporidiaDB:VCUG_00271"/>
<dbReference type="InParanoid" id="L2GYQ0"/>
<dbReference type="OMA" id="AKTAFYC"/>
<evidence type="ECO:0008006" key="3">
    <source>
        <dbReference type="Google" id="ProtNLM"/>
    </source>
</evidence>
<protein>
    <recommendedName>
        <fullName evidence="3">Nrap protein domain-containing protein</fullName>
    </recommendedName>
</protein>